<gene>
    <name evidence="1" type="ORF">E2C01_059960</name>
</gene>
<accession>A0A5B7HAP9</accession>
<reference evidence="1 2" key="1">
    <citation type="submission" date="2019-05" db="EMBL/GenBank/DDBJ databases">
        <title>Another draft genome of Portunus trituberculatus and its Hox gene families provides insights of decapod evolution.</title>
        <authorList>
            <person name="Jeong J.-H."/>
            <person name="Song I."/>
            <person name="Kim S."/>
            <person name="Choi T."/>
            <person name="Kim D."/>
            <person name="Ryu S."/>
            <person name="Kim W."/>
        </authorList>
    </citation>
    <scope>NUCLEOTIDE SEQUENCE [LARGE SCALE GENOMIC DNA]</scope>
    <source>
        <tissue evidence="1">Muscle</tissue>
    </source>
</reference>
<sequence length="155" mass="17672">MKRIHTHSAYYLVVLFSFRNPVVHPTKGNSGWALRSPLPSKIDEEQHGPLLYPATPTTPHTLNTHHWPRRCAPWLRVNRSSSLCNFRVTWYKCGSPQTYAAHTLPLTQLGHHWLPRVACGIYAFNVCRSGASYTFSLPVFSLDTLNAHFDMRCGK</sequence>
<dbReference type="EMBL" id="VSRR010023893">
    <property type="protein sequence ID" value="MPC65824.1"/>
    <property type="molecule type" value="Genomic_DNA"/>
</dbReference>
<dbReference type="AlphaFoldDB" id="A0A5B7HAP9"/>
<protein>
    <submittedName>
        <fullName evidence="1">Uncharacterized protein</fullName>
    </submittedName>
</protein>
<proteinExistence type="predicted"/>
<organism evidence="1 2">
    <name type="scientific">Portunus trituberculatus</name>
    <name type="common">Swimming crab</name>
    <name type="synonym">Neptunus trituberculatus</name>
    <dbReference type="NCBI Taxonomy" id="210409"/>
    <lineage>
        <taxon>Eukaryota</taxon>
        <taxon>Metazoa</taxon>
        <taxon>Ecdysozoa</taxon>
        <taxon>Arthropoda</taxon>
        <taxon>Crustacea</taxon>
        <taxon>Multicrustacea</taxon>
        <taxon>Malacostraca</taxon>
        <taxon>Eumalacostraca</taxon>
        <taxon>Eucarida</taxon>
        <taxon>Decapoda</taxon>
        <taxon>Pleocyemata</taxon>
        <taxon>Brachyura</taxon>
        <taxon>Eubrachyura</taxon>
        <taxon>Portunoidea</taxon>
        <taxon>Portunidae</taxon>
        <taxon>Portuninae</taxon>
        <taxon>Portunus</taxon>
    </lineage>
</organism>
<name>A0A5B7HAP9_PORTR</name>
<comment type="caution">
    <text evidence="1">The sequence shown here is derived from an EMBL/GenBank/DDBJ whole genome shotgun (WGS) entry which is preliminary data.</text>
</comment>
<evidence type="ECO:0000313" key="1">
    <source>
        <dbReference type="EMBL" id="MPC65824.1"/>
    </source>
</evidence>
<keyword evidence="2" id="KW-1185">Reference proteome</keyword>
<evidence type="ECO:0000313" key="2">
    <source>
        <dbReference type="Proteomes" id="UP000324222"/>
    </source>
</evidence>
<dbReference type="Proteomes" id="UP000324222">
    <property type="component" value="Unassembled WGS sequence"/>
</dbReference>